<dbReference type="InterPro" id="IPR000504">
    <property type="entry name" value="RRM_dom"/>
</dbReference>
<evidence type="ECO:0000313" key="8">
    <source>
        <dbReference type="Proteomes" id="UP000818624"/>
    </source>
</evidence>
<dbReference type="InterPro" id="IPR035979">
    <property type="entry name" value="RBD_domain_sf"/>
</dbReference>
<evidence type="ECO:0000259" key="6">
    <source>
        <dbReference type="PROSITE" id="PS50102"/>
    </source>
</evidence>
<dbReference type="SUPFAM" id="SSF54928">
    <property type="entry name" value="RNA-binding domain, RBD"/>
    <property type="match status" value="1"/>
</dbReference>
<feature type="region of interest" description="Disordered" evidence="5">
    <location>
        <begin position="1"/>
        <end position="245"/>
    </location>
</feature>
<dbReference type="Pfam" id="PF00076">
    <property type="entry name" value="RRM_1"/>
    <property type="match status" value="1"/>
</dbReference>
<feature type="compositionally biased region" description="Low complexity" evidence="5">
    <location>
        <begin position="92"/>
        <end position="116"/>
    </location>
</feature>
<evidence type="ECO:0000256" key="5">
    <source>
        <dbReference type="SAM" id="MobiDB-lite"/>
    </source>
</evidence>
<gene>
    <name evidence="7" type="primary">NOP15</name>
    <name evidence="7" type="ORF">GLX27_004053</name>
</gene>
<dbReference type="PROSITE" id="PS50102">
    <property type="entry name" value="RRM"/>
    <property type="match status" value="1"/>
</dbReference>
<feature type="compositionally biased region" description="Acidic residues" evidence="5">
    <location>
        <begin position="209"/>
        <end position="228"/>
    </location>
</feature>
<comment type="subcellular location">
    <subcellularLocation>
        <location evidence="1">Nucleus</location>
        <location evidence="1">Nucleolus</location>
    </subcellularLocation>
</comment>
<feature type="compositionally biased region" description="Low complexity" evidence="5">
    <location>
        <begin position="60"/>
        <end position="72"/>
    </location>
</feature>
<name>A0ABY8EUT6_MALFU</name>
<feature type="compositionally biased region" description="Low complexity" evidence="5">
    <location>
        <begin position="146"/>
        <end position="168"/>
    </location>
</feature>
<dbReference type="Proteomes" id="UP000818624">
    <property type="component" value="Chromosome 5"/>
</dbReference>
<dbReference type="Gene3D" id="3.30.70.330">
    <property type="match status" value="1"/>
</dbReference>
<evidence type="ECO:0000313" key="7">
    <source>
        <dbReference type="EMBL" id="WFD49373.1"/>
    </source>
</evidence>
<keyword evidence="3" id="KW-0539">Nucleus</keyword>
<evidence type="ECO:0000256" key="1">
    <source>
        <dbReference type="ARBA" id="ARBA00004604"/>
    </source>
</evidence>
<keyword evidence="2 4" id="KW-0694">RNA-binding</keyword>
<dbReference type="InterPro" id="IPR012677">
    <property type="entry name" value="Nucleotide-bd_a/b_plait_sf"/>
</dbReference>
<evidence type="ECO:0000256" key="3">
    <source>
        <dbReference type="ARBA" id="ARBA00023242"/>
    </source>
</evidence>
<feature type="domain" description="RRM" evidence="6">
    <location>
        <begin position="273"/>
        <end position="351"/>
    </location>
</feature>
<organism evidence="7 8">
    <name type="scientific">Malassezia furfur</name>
    <name type="common">Pityriasis versicolor infection agent</name>
    <name type="synonym">Pityrosporum furfur</name>
    <dbReference type="NCBI Taxonomy" id="55194"/>
    <lineage>
        <taxon>Eukaryota</taxon>
        <taxon>Fungi</taxon>
        <taxon>Dikarya</taxon>
        <taxon>Basidiomycota</taxon>
        <taxon>Ustilaginomycotina</taxon>
        <taxon>Malasseziomycetes</taxon>
        <taxon>Malasseziales</taxon>
        <taxon>Malasseziaceae</taxon>
        <taxon>Malassezia</taxon>
    </lineage>
</organism>
<dbReference type="CDD" id="cd12307">
    <property type="entry name" value="RRM_NIFK_like"/>
    <property type="match status" value="1"/>
</dbReference>
<dbReference type="EMBL" id="CP046238">
    <property type="protein sequence ID" value="WFD49373.1"/>
    <property type="molecule type" value="Genomic_DNA"/>
</dbReference>
<dbReference type="SMART" id="SM00360">
    <property type="entry name" value="RRM"/>
    <property type="match status" value="1"/>
</dbReference>
<keyword evidence="8" id="KW-1185">Reference proteome</keyword>
<accession>A0ABY8EUT6</accession>
<sequence length="420" mass="45378">MVREGSVKRKTPGVPAARGDAQEKKVRVAAPVKKVVKADAPAKTSKAAKAAPAPAPKSKPAPVKAVLPVTALKKSKGDAEKAPAKVKKADAPAKAAAPAPKVPKSAKSAAAVPAPSKVRKAKAAEDAGPAAPKRAKVNEAKKAKVSAKAAPKAAGAPAKPLKSALAKPGAKKAKVLRIHETPTSDVVSPGAADEDADDDDDAALLAGFSDDDEDDEVDSEEEDEEDDALASRAAPSVDEVVRLPSSRDDAVVRQRLEQAKQRHAQAGRKDDTGVVYIGRLPHGFFEDQLRAYFSQFGDIRRLRVSRNKKTGHSKHYGFIEFESREVAEIVVDTMNNYLLDGHLIQMASIPQDRVDPHLWVGANRKFRRVPTDRVERVRRTRPRTDAERARVHKRLLQREAKRRAKLARAGIEYEFPGYQS</sequence>
<feature type="compositionally biased region" description="Acidic residues" evidence="5">
    <location>
        <begin position="192"/>
        <end position="202"/>
    </location>
</feature>
<reference evidence="7 8" key="1">
    <citation type="journal article" date="2020" name="Elife">
        <title>Loss of centromere function drives karyotype evolution in closely related Malassezia species.</title>
        <authorList>
            <person name="Sankaranarayanan S.R."/>
            <person name="Ianiri G."/>
            <person name="Coelho M.A."/>
            <person name="Reza M.H."/>
            <person name="Thimmappa B.C."/>
            <person name="Ganguly P."/>
            <person name="Vadnala R.N."/>
            <person name="Sun S."/>
            <person name="Siddharthan R."/>
            <person name="Tellgren-Roth C."/>
            <person name="Dawson T.L."/>
            <person name="Heitman J."/>
            <person name="Sanyal K."/>
        </authorList>
    </citation>
    <scope>NUCLEOTIDE SEQUENCE [LARGE SCALE GENOMIC DNA]</scope>
    <source>
        <strain evidence="7">CBS14141</strain>
    </source>
</reference>
<evidence type="ECO:0000256" key="2">
    <source>
        <dbReference type="ARBA" id="ARBA00022884"/>
    </source>
</evidence>
<evidence type="ECO:0000256" key="4">
    <source>
        <dbReference type="PROSITE-ProRule" id="PRU00176"/>
    </source>
</evidence>
<protein>
    <submittedName>
        <fullName evidence="7">Nucleolar protein</fullName>
    </submittedName>
</protein>
<feature type="compositionally biased region" description="Low complexity" evidence="5">
    <location>
        <begin position="28"/>
        <end position="52"/>
    </location>
</feature>
<proteinExistence type="predicted"/>
<feature type="compositionally biased region" description="Basic and acidic residues" evidence="5">
    <location>
        <begin position="75"/>
        <end position="91"/>
    </location>
</feature>
<dbReference type="PANTHER" id="PTHR46754">
    <property type="entry name" value="MKI67 FHA DOMAIN-INTERACTING NUCLEOLAR PHOSPHOPROTEIN"/>
    <property type="match status" value="1"/>
</dbReference>